<evidence type="ECO:0000256" key="3">
    <source>
        <dbReference type="ARBA" id="ARBA00022692"/>
    </source>
</evidence>
<feature type="transmembrane region" description="Helical" evidence="6">
    <location>
        <begin position="190"/>
        <end position="215"/>
    </location>
</feature>
<feature type="transmembrane region" description="Helical" evidence="6">
    <location>
        <begin position="236"/>
        <end position="254"/>
    </location>
</feature>
<dbReference type="Proteomes" id="UP000195573">
    <property type="component" value="Chromosome"/>
</dbReference>
<dbReference type="Pfam" id="PF03553">
    <property type="entry name" value="Na_H_antiporter"/>
    <property type="match status" value="1"/>
</dbReference>
<dbReference type="PANTHER" id="PTHR37821">
    <property type="entry name" value="AMINO ACID TRANSPORTER YUIF-RELATED"/>
    <property type="match status" value="1"/>
</dbReference>
<evidence type="ECO:0000256" key="1">
    <source>
        <dbReference type="ARBA" id="ARBA00004651"/>
    </source>
</evidence>
<feature type="transmembrane region" description="Helical" evidence="6">
    <location>
        <begin position="333"/>
        <end position="353"/>
    </location>
</feature>
<keyword evidence="4 6" id="KW-1133">Transmembrane helix</keyword>
<keyword evidence="2" id="KW-1003">Cell membrane</keyword>
<evidence type="ECO:0000256" key="2">
    <source>
        <dbReference type="ARBA" id="ARBA00022475"/>
    </source>
</evidence>
<keyword evidence="5 6" id="KW-0472">Membrane</keyword>
<sequence length="443" mass="46424">MNAVLIAVLVMLTLSLLRINVVLALVSGAFIGGMVGGLGVETTINTFTEGLGGNAAVALSYALLGAFAVALSKTGLPDALVESAIKLVGTKEDTRKKALSKVLILLILLTVSIMSQNVVPVHIAFIPILIPPLLKILNELNIDRRLTATIITFGLTAPYILLPVGFGGIFHDILRTNMKESGLDISLSSIPTAMVIPVSGMIVGLLIAVFFSYRMPRTYEQKTIGDQETETYTKKSIIIALVAVVISLATQVYLSEVLNVQGMIYGSLVGIIILYAGGVMKSNETDVILTSGMRMMAFIGFVMIAASGFASVLRETGHIETLVASSAEWIGSNQLLAAFAMLIVGLLITMGIGSSFSTIPIIAAIFVPLCAELGFSAMATIAIVGTAAALGDAGSPASDSTLGPTSGLNADGQHNHIWDTCVPTFLHYNIPLIIFGCIAAVIL</sequence>
<gene>
    <name evidence="9" type="ORF">B4U37_18235</name>
</gene>
<feature type="transmembrane region" description="Helical" evidence="6">
    <location>
        <begin position="150"/>
        <end position="170"/>
    </location>
</feature>
<dbReference type="InterPro" id="IPR018461">
    <property type="entry name" value="Na/H_Antiport_NhaC-like_C"/>
</dbReference>
<organism evidence="9 10">
    <name type="scientific">Sutcliffiella horikoshii</name>
    <dbReference type="NCBI Taxonomy" id="79883"/>
    <lineage>
        <taxon>Bacteria</taxon>
        <taxon>Bacillati</taxon>
        <taxon>Bacillota</taxon>
        <taxon>Bacilli</taxon>
        <taxon>Bacillales</taxon>
        <taxon>Bacillaceae</taxon>
        <taxon>Sutcliffiella</taxon>
    </lineage>
</organism>
<evidence type="ECO:0000313" key="9">
    <source>
        <dbReference type="EMBL" id="ART77851.1"/>
    </source>
</evidence>
<evidence type="ECO:0000313" key="10">
    <source>
        <dbReference type="Proteomes" id="UP000195573"/>
    </source>
</evidence>
<dbReference type="GeneID" id="96740344"/>
<evidence type="ECO:0000256" key="6">
    <source>
        <dbReference type="SAM" id="Phobius"/>
    </source>
</evidence>
<proteinExistence type="predicted"/>
<feature type="transmembrane region" description="Helical" evidence="6">
    <location>
        <begin position="292"/>
        <end position="313"/>
    </location>
</feature>
<dbReference type="PANTHER" id="PTHR37821:SF1">
    <property type="entry name" value="AMINO ACID TRANSPORTER YUIF-RELATED"/>
    <property type="match status" value="1"/>
</dbReference>
<accession>A0ABN4ZI05</accession>
<feature type="transmembrane region" description="Helical" evidence="6">
    <location>
        <begin position="425"/>
        <end position="442"/>
    </location>
</feature>
<feature type="transmembrane region" description="Helical" evidence="6">
    <location>
        <begin position="260"/>
        <end position="280"/>
    </location>
</feature>
<feature type="domain" description="Putative Na+/H+ antiporter N-terminal" evidence="8">
    <location>
        <begin position="2"/>
        <end position="87"/>
    </location>
</feature>
<keyword evidence="10" id="KW-1185">Reference proteome</keyword>
<feature type="transmembrane region" description="Helical" evidence="6">
    <location>
        <begin position="365"/>
        <end position="390"/>
    </location>
</feature>
<protein>
    <submittedName>
        <fullName evidence="9">Sodium:proton antiporter</fullName>
    </submittedName>
</protein>
<feature type="transmembrane region" description="Helical" evidence="6">
    <location>
        <begin position="55"/>
        <end position="77"/>
    </location>
</feature>
<evidence type="ECO:0000256" key="5">
    <source>
        <dbReference type="ARBA" id="ARBA00023136"/>
    </source>
</evidence>
<evidence type="ECO:0000259" key="7">
    <source>
        <dbReference type="Pfam" id="PF03553"/>
    </source>
</evidence>
<keyword evidence="3 6" id="KW-0812">Transmembrane</keyword>
<evidence type="ECO:0000259" key="8">
    <source>
        <dbReference type="Pfam" id="PF13726"/>
    </source>
</evidence>
<dbReference type="InterPro" id="IPR052576">
    <property type="entry name" value="AA_Transporter-Related"/>
</dbReference>
<dbReference type="EMBL" id="CP020880">
    <property type="protein sequence ID" value="ART77851.1"/>
    <property type="molecule type" value="Genomic_DNA"/>
</dbReference>
<name>A0ABN4ZI05_9BACI</name>
<dbReference type="Pfam" id="PF13726">
    <property type="entry name" value="Na_H_antiport_2"/>
    <property type="match status" value="1"/>
</dbReference>
<feature type="transmembrane region" description="Helical" evidence="6">
    <location>
        <begin position="98"/>
        <end position="115"/>
    </location>
</feature>
<dbReference type="PRINTS" id="PR00173">
    <property type="entry name" value="EDTRNSPORT"/>
</dbReference>
<dbReference type="RefSeq" id="WP_088019386.1">
    <property type="nucleotide sequence ID" value="NZ_CP020880.1"/>
</dbReference>
<feature type="transmembrane region" description="Helical" evidence="6">
    <location>
        <begin position="121"/>
        <end position="138"/>
    </location>
</feature>
<dbReference type="InterPro" id="IPR032813">
    <property type="entry name" value="Na_H_antiport_N"/>
</dbReference>
<reference evidence="9 10" key="1">
    <citation type="submission" date="2017-04" db="EMBL/GenBank/DDBJ databases">
        <title>Complete Genome Sequence of the Bacillus horikoshii 20a strain from Cuatro Cienegas, Coahuila, Mexico.</title>
        <authorList>
            <person name="Zarza E."/>
            <person name="Alcaraz L.D."/>
            <person name="Aguilar-Salinas B."/>
            <person name="Islas A."/>
            <person name="Olmedo-Alvarez G."/>
        </authorList>
    </citation>
    <scope>NUCLEOTIDE SEQUENCE [LARGE SCALE GENOMIC DNA]</scope>
    <source>
        <strain evidence="9 10">20a</strain>
    </source>
</reference>
<comment type="subcellular location">
    <subcellularLocation>
        <location evidence="1">Cell membrane</location>
        <topology evidence="1">Multi-pass membrane protein</topology>
    </subcellularLocation>
</comment>
<evidence type="ECO:0000256" key="4">
    <source>
        <dbReference type="ARBA" id="ARBA00022989"/>
    </source>
</evidence>
<feature type="domain" description="Na+/H+ antiporter NhaC-like C-terminal" evidence="7">
    <location>
        <begin position="151"/>
        <end position="436"/>
    </location>
</feature>